<dbReference type="InterPro" id="IPR002317">
    <property type="entry name" value="Ser-tRNA-ligase_type_1"/>
</dbReference>
<reference evidence="3" key="1">
    <citation type="submission" date="2022-07" db="EMBL/GenBank/DDBJ databases">
        <title>Fungi with potential for degradation of polypropylene.</title>
        <authorList>
            <person name="Gostincar C."/>
        </authorList>
    </citation>
    <scope>NUCLEOTIDE SEQUENCE</scope>
    <source>
        <strain evidence="3">EXF-13308</strain>
    </source>
</reference>
<dbReference type="GO" id="GO:0006434">
    <property type="term" value="P:seryl-tRNA aminoacylation"/>
    <property type="evidence" value="ECO:0007669"/>
    <property type="project" value="InterPro"/>
</dbReference>
<dbReference type="SUPFAM" id="SSF46589">
    <property type="entry name" value="tRNA-binding arm"/>
    <property type="match status" value="1"/>
</dbReference>
<dbReference type="InterPro" id="IPR045864">
    <property type="entry name" value="aa-tRNA-synth_II/BPL/LPL"/>
</dbReference>
<dbReference type="InterPro" id="IPR042103">
    <property type="entry name" value="SerRS_1_N_sf"/>
</dbReference>
<dbReference type="Gene3D" id="1.10.287.40">
    <property type="entry name" value="Serine-tRNA synthetase, tRNA binding domain"/>
    <property type="match status" value="1"/>
</dbReference>
<feature type="coiled-coil region" evidence="1">
    <location>
        <begin position="141"/>
        <end position="168"/>
    </location>
</feature>
<evidence type="ECO:0000313" key="4">
    <source>
        <dbReference type="Proteomes" id="UP001174694"/>
    </source>
</evidence>
<keyword evidence="4" id="KW-1185">Reference proteome</keyword>
<dbReference type="SUPFAM" id="SSF55681">
    <property type="entry name" value="Class II aaRS and biotin synthetases"/>
    <property type="match status" value="1"/>
</dbReference>
<name>A0AA38RIB1_9PEZI</name>
<evidence type="ECO:0000313" key="3">
    <source>
        <dbReference type="EMBL" id="KAJ9132633.1"/>
    </source>
</evidence>
<keyword evidence="1" id="KW-0175">Coiled coil</keyword>
<dbReference type="InterPro" id="IPR010978">
    <property type="entry name" value="tRNA-bd_arm"/>
</dbReference>
<evidence type="ECO:0000259" key="2">
    <source>
        <dbReference type="Pfam" id="PF02403"/>
    </source>
</evidence>
<sequence>MKSARRPFTCLQCLRKLPVQATTRPFHAAAASRLRATDTAAATVSDSLVRVPPSAPKANIDIKHIRQNPTLHEENCLARNYKTQSTYPARINLLFDQWQQRQREGRSVRERSNLIRRQIANPGSTLADSDTTNAALKDLSREQLLEEARALKAQLSAIEADEARLTAEIEALALAVPNLTSEQTPLGEEPLLLSYINDHPEPSPQQSDRVWRSHVHIGTELGLMDFAAAGTTSGWGWYYLLGDGARLEQALVQYALAVATRHRGWQMVAPPSMVYSHIAAACSFQPRDAGGEQQIYAIAQS</sequence>
<evidence type="ECO:0000256" key="1">
    <source>
        <dbReference type="SAM" id="Coils"/>
    </source>
</evidence>
<dbReference type="GO" id="GO:0005524">
    <property type="term" value="F:ATP binding"/>
    <property type="evidence" value="ECO:0007669"/>
    <property type="project" value="InterPro"/>
</dbReference>
<feature type="non-terminal residue" evidence="3">
    <location>
        <position position="301"/>
    </location>
</feature>
<dbReference type="AlphaFoldDB" id="A0AA38RIB1"/>
<dbReference type="GO" id="GO:0004828">
    <property type="term" value="F:serine-tRNA ligase activity"/>
    <property type="evidence" value="ECO:0007669"/>
    <property type="project" value="InterPro"/>
</dbReference>
<dbReference type="Gene3D" id="3.30.930.10">
    <property type="entry name" value="Bira Bifunctional Protein, Domain 2"/>
    <property type="match status" value="1"/>
</dbReference>
<gene>
    <name evidence="3" type="ORF">NKR23_g11150</name>
</gene>
<feature type="domain" description="Serine-tRNA synthetase type1 N-terminal" evidence="2">
    <location>
        <begin position="60"/>
        <end position="179"/>
    </location>
</feature>
<dbReference type="Proteomes" id="UP001174694">
    <property type="component" value="Unassembled WGS sequence"/>
</dbReference>
<dbReference type="EMBL" id="JANBVO010000055">
    <property type="protein sequence ID" value="KAJ9132633.1"/>
    <property type="molecule type" value="Genomic_DNA"/>
</dbReference>
<dbReference type="PANTHER" id="PTHR11778">
    <property type="entry name" value="SERYL-TRNA SYNTHETASE"/>
    <property type="match status" value="1"/>
</dbReference>
<accession>A0AA38RIB1</accession>
<protein>
    <recommendedName>
        <fullName evidence="2">Serine-tRNA synthetase type1 N-terminal domain-containing protein</fullName>
    </recommendedName>
</protein>
<dbReference type="Pfam" id="PF02403">
    <property type="entry name" value="Seryl_tRNA_N"/>
    <property type="match status" value="1"/>
</dbReference>
<dbReference type="InterPro" id="IPR015866">
    <property type="entry name" value="Ser-tRNA-synth_1_N"/>
</dbReference>
<comment type="caution">
    <text evidence="3">The sequence shown here is derived from an EMBL/GenBank/DDBJ whole genome shotgun (WGS) entry which is preliminary data.</text>
</comment>
<proteinExistence type="predicted"/>
<organism evidence="3 4">
    <name type="scientific">Pleurostoma richardsiae</name>
    <dbReference type="NCBI Taxonomy" id="41990"/>
    <lineage>
        <taxon>Eukaryota</taxon>
        <taxon>Fungi</taxon>
        <taxon>Dikarya</taxon>
        <taxon>Ascomycota</taxon>
        <taxon>Pezizomycotina</taxon>
        <taxon>Sordariomycetes</taxon>
        <taxon>Sordariomycetidae</taxon>
        <taxon>Calosphaeriales</taxon>
        <taxon>Pleurostomataceae</taxon>
        <taxon>Pleurostoma</taxon>
    </lineage>
</organism>